<evidence type="ECO:0000313" key="2">
    <source>
        <dbReference type="EMBL" id="BCD45967.1"/>
    </source>
</evidence>
<evidence type="ECO:0000313" key="4">
    <source>
        <dbReference type="Proteomes" id="UP000317935"/>
    </source>
</evidence>
<dbReference type="Proteomes" id="UP000509742">
    <property type="component" value="Chromosome"/>
</dbReference>
<reference evidence="3 4" key="1">
    <citation type="submission" date="2019-06" db="EMBL/GenBank/DDBJ databases">
        <title>Complete genome sequence of Helicobacter suis SNTW101c.</title>
        <authorList>
            <person name="Rimbara E."/>
            <person name="Suzuki M."/>
            <person name="Matsui H."/>
            <person name="Nakamura M."/>
            <person name="Mori S."/>
            <person name="Shibayama K."/>
        </authorList>
    </citation>
    <scope>NUCLEOTIDE SEQUENCE [LARGE SCALE GENOMIC DNA]</scope>
    <source>
        <strain evidence="3 4">SNTW101c</strain>
    </source>
</reference>
<dbReference type="RefSeq" id="WP_050780202.1">
    <property type="nucleotide sequence ID" value="NZ_AP019774.1"/>
</dbReference>
<feature type="signal peptide" evidence="1">
    <location>
        <begin position="1"/>
        <end position="17"/>
    </location>
</feature>
<dbReference type="InterPro" id="IPR029058">
    <property type="entry name" value="AB_hydrolase_fold"/>
</dbReference>
<gene>
    <name evidence="2" type="ORF">NHP190020_10060</name>
    <name evidence="3" type="ORF">SNTW_04740</name>
</gene>
<dbReference type="Proteomes" id="UP000317935">
    <property type="component" value="Chromosome"/>
</dbReference>
<evidence type="ECO:0000313" key="3">
    <source>
        <dbReference type="EMBL" id="BCD69829.1"/>
    </source>
</evidence>
<proteinExistence type="predicted"/>
<dbReference type="EMBL" id="AP019774">
    <property type="protein sequence ID" value="BCD69829.1"/>
    <property type="molecule type" value="Genomic_DNA"/>
</dbReference>
<sequence length="82" mass="9384">MRLFLVFFAMLCLTLQAQEFKTMGTKPSLIKGNNFYVSTRVKVQEVRFKNQYGLEVVGKLFTSKNMQEGKKYPALVTSYGSC</sequence>
<dbReference type="AlphaFoldDB" id="A0A6J4CWE6"/>
<reference evidence="2 5" key="2">
    <citation type="submission" date="2020-04" db="EMBL/GenBank/DDBJ databases">
        <title>Genomic analysis of gastric non-Helicobacter pylori Helicobacters isolated in Japan.</title>
        <authorList>
            <person name="Suzuki M."/>
            <person name="Rimbara E."/>
        </authorList>
    </citation>
    <scope>NUCLEOTIDE SEQUENCE [LARGE SCALE GENOMIC DNA]</scope>
    <source>
        <strain evidence="2 5">NHP19-0020</strain>
    </source>
</reference>
<organism evidence="3 4">
    <name type="scientific">Helicobacter suis</name>
    <dbReference type="NCBI Taxonomy" id="104628"/>
    <lineage>
        <taxon>Bacteria</taxon>
        <taxon>Pseudomonadati</taxon>
        <taxon>Campylobacterota</taxon>
        <taxon>Epsilonproteobacteria</taxon>
        <taxon>Campylobacterales</taxon>
        <taxon>Helicobacteraceae</taxon>
        <taxon>Helicobacter</taxon>
    </lineage>
</organism>
<accession>A0A6J4CWE6</accession>
<evidence type="ECO:0000256" key="1">
    <source>
        <dbReference type="SAM" id="SignalP"/>
    </source>
</evidence>
<evidence type="ECO:0000313" key="5">
    <source>
        <dbReference type="Proteomes" id="UP000509742"/>
    </source>
</evidence>
<keyword evidence="1" id="KW-0732">Signal</keyword>
<protein>
    <submittedName>
        <fullName evidence="3">Uncharacterized protein</fullName>
    </submittedName>
</protein>
<keyword evidence="5" id="KW-1185">Reference proteome</keyword>
<name>A0A6J4CWE6_9HELI</name>
<feature type="chain" id="PRO_5044644199" evidence="1">
    <location>
        <begin position="18"/>
        <end position="82"/>
    </location>
</feature>
<dbReference type="EMBL" id="AP023036">
    <property type="protein sequence ID" value="BCD45967.1"/>
    <property type="molecule type" value="Genomic_DNA"/>
</dbReference>
<dbReference type="GeneID" id="69702995"/>
<dbReference type="Gene3D" id="3.40.50.1820">
    <property type="entry name" value="alpha/beta hydrolase"/>
    <property type="match status" value="1"/>
</dbReference>